<dbReference type="EMBL" id="DYUZ01000022">
    <property type="protein sequence ID" value="HJG37276.1"/>
    <property type="molecule type" value="Genomic_DNA"/>
</dbReference>
<dbReference type="InterPro" id="IPR044144">
    <property type="entry name" value="SAF_UxaA/GarD"/>
</dbReference>
<dbReference type="InterPro" id="IPR052172">
    <property type="entry name" value="UxaA_altronate/galactarate_dh"/>
</dbReference>
<dbReference type="GO" id="GO:0019698">
    <property type="term" value="P:D-galacturonate catabolic process"/>
    <property type="evidence" value="ECO:0007669"/>
    <property type="project" value="TreeGrafter"/>
</dbReference>
<name>A0A921LTF0_9ACTN</name>
<dbReference type="PANTHER" id="PTHR30536:SF5">
    <property type="entry name" value="ALTRONATE DEHYDRATASE"/>
    <property type="match status" value="1"/>
</dbReference>
<sequence>MSKRGLRMAEADDVVTLLGDTCAGDTVDVMDKKTGACVGQIVARDSAPVYHKLALHDIARGNQVRKYGEIIGIATADIPRGAYVHVHNIESAKTRNHD</sequence>
<dbReference type="Pfam" id="PF08666">
    <property type="entry name" value="SAF"/>
    <property type="match status" value="1"/>
</dbReference>
<dbReference type="InterPro" id="IPR013974">
    <property type="entry name" value="SAF"/>
</dbReference>
<organism evidence="3 4">
    <name type="scientific">Enorma phocaeensis</name>
    <dbReference type="NCBI Taxonomy" id="1871019"/>
    <lineage>
        <taxon>Bacteria</taxon>
        <taxon>Bacillati</taxon>
        <taxon>Actinomycetota</taxon>
        <taxon>Coriobacteriia</taxon>
        <taxon>Coriobacteriales</taxon>
        <taxon>Coriobacteriaceae</taxon>
        <taxon>Enorma</taxon>
    </lineage>
</organism>
<evidence type="ECO:0000256" key="1">
    <source>
        <dbReference type="ARBA" id="ARBA00023239"/>
    </source>
</evidence>
<reference evidence="3" key="2">
    <citation type="submission" date="2021-09" db="EMBL/GenBank/DDBJ databases">
        <authorList>
            <person name="Gilroy R."/>
        </authorList>
    </citation>
    <scope>NUCLEOTIDE SEQUENCE</scope>
    <source>
        <strain evidence="3">ChiHjej13B12-9602</strain>
    </source>
</reference>
<dbReference type="CDD" id="cd11613">
    <property type="entry name" value="SAF_AH_GD"/>
    <property type="match status" value="1"/>
</dbReference>
<keyword evidence="3" id="KW-0378">Hydrolase</keyword>
<evidence type="ECO:0000313" key="3">
    <source>
        <dbReference type="EMBL" id="HJG37276.1"/>
    </source>
</evidence>
<evidence type="ECO:0000259" key="2">
    <source>
        <dbReference type="SMART" id="SM00858"/>
    </source>
</evidence>
<dbReference type="Gene3D" id="2.30.130.110">
    <property type="match status" value="1"/>
</dbReference>
<keyword evidence="1" id="KW-0456">Lyase</keyword>
<dbReference type="GO" id="GO:0016787">
    <property type="term" value="F:hydrolase activity"/>
    <property type="evidence" value="ECO:0007669"/>
    <property type="project" value="UniProtKB-KW"/>
</dbReference>
<dbReference type="Proteomes" id="UP000753256">
    <property type="component" value="Unassembled WGS sequence"/>
</dbReference>
<dbReference type="AlphaFoldDB" id="A0A921LTF0"/>
<evidence type="ECO:0000313" key="4">
    <source>
        <dbReference type="Proteomes" id="UP000753256"/>
    </source>
</evidence>
<feature type="domain" description="SAF" evidence="2">
    <location>
        <begin position="12"/>
        <end position="90"/>
    </location>
</feature>
<reference evidence="3" key="1">
    <citation type="journal article" date="2021" name="PeerJ">
        <title>Extensive microbial diversity within the chicken gut microbiome revealed by metagenomics and culture.</title>
        <authorList>
            <person name="Gilroy R."/>
            <person name="Ravi A."/>
            <person name="Getino M."/>
            <person name="Pursley I."/>
            <person name="Horton D.L."/>
            <person name="Alikhan N.F."/>
            <person name="Baker D."/>
            <person name="Gharbi K."/>
            <person name="Hall N."/>
            <person name="Watson M."/>
            <person name="Adriaenssens E.M."/>
            <person name="Foster-Nyarko E."/>
            <person name="Jarju S."/>
            <person name="Secka A."/>
            <person name="Antonio M."/>
            <person name="Oren A."/>
            <person name="Chaudhuri R.R."/>
            <person name="La Ragione R."/>
            <person name="Hildebrand F."/>
            <person name="Pallen M.J."/>
        </authorList>
    </citation>
    <scope>NUCLEOTIDE SEQUENCE</scope>
    <source>
        <strain evidence="3">ChiHjej13B12-9602</strain>
    </source>
</reference>
<accession>A0A921LTF0</accession>
<protein>
    <submittedName>
        <fullName evidence="3">UxaA family hydrolase</fullName>
    </submittedName>
</protein>
<dbReference type="SMART" id="SM00858">
    <property type="entry name" value="SAF"/>
    <property type="match status" value="1"/>
</dbReference>
<dbReference type="PANTHER" id="PTHR30536">
    <property type="entry name" value="ALTRONATE/GALACTARATE DEHYDRATASE"/>
    <property type="match status" value="1"/>
</dbReference>
<comment type="caution">
    <text evidence="3">The sequence shown here is derived from an EMBL/GenBank/DDBJ whole genome shotgun (WGS) entry which is preliminary data.</text>
</comment>
<dbReference type="RefSeq" id="WP_273189967.1">
    <property type="nucleotide sequence ID" value="NZ_DYUZ01000022.1"/>
</dbReference>
<gene>
    <name evidence="3" type="ORF">K8V70_05385</name>
</gene>
<proteinExistence type="predicted"/>
<dbReference type="GO" id="GO:0016829">
    <property type="term" value="F:lyase activity"/>
    <property type="evidence" value="ECO:0007669"/>
    <property type="project" value="UniProtKB-KW"/>
</dbReference>